<reference evidence="3" key="1">
    <citation type="submission" date="2018-12" db="EMBL/GenBank/DDBJ databases">
        <title>The complete genome of Metarhizium rileyi, a key fungal pathogen of Lepidoptera.</title>
        <authorList>
            <person name="Binneck E."/>
            <person name="Lastra C.C.L."/>
            <person name="Sosa-Gomez D.R."/>
        </authorList>
    </citation>
    <scope>NUCLEOTIDE SEQUENCE [LARGE SCALE GENOMIC DNA]</scope>
    <source>
        <strain evidence="3">Cep018-CH2</strain>
    </source>
</reference>
<sequence>MYPNTKLWAILALVSSAVASPLDKRGPSVLVGYRTVSPAQAKIYIDAGNTLVWSESRSSDQLGKGVYISPHIGEWPASEEQWDCAVLADSNVWNIMNKAWVPKAWAADTGSCKPLWWALGEKGRAEYLKELGGPTFKVSNTILLSEIEGYDLLQLLIPPQLLDPSIGLNIKVNCAEKKDEQGISTISQHGVADWVRWINVKGTVPISHGNDGQHRGQG</sequence>
<organism evidence="2 3">
    <name type="scientific">Metarhizium rileyi (strain RCEF 4871)</name>
    <name type="common">Nomuraea rileyi</name>
    <dbReference type="NCBI Taxonomy" id="1649241"/>
    <lineage>
        <taxon>Eukaryota</taxon>
        <taxon>Fungi</taxon>
        <taxon>Dikarya</taxon>
        <taxon>Ascomycota</taxon>
        <taxon>Pezizomycotina</taxon>
        <taxon>Sordariomycetes</taxon>
        <taxon>Hypocreomycetidae</taxon>
        <taxon>Hypocreales</taxon>
        <taxon>Clavicipitaceae</taxon>
        <taxon>Metarhizium</taxon>
    </lineage>
</organism>
<accession>A0A5C6GNS5</accession>
<protein>
    <submittedName>
        <fullName evidence="2">Uncharacterized protein</fullName>
    </submittedName>
</protein>
<evidence type="ECO:0000313" key="3">
    <source>
        <dbReference type="Proteomes" id="UP000317257"/>
    </source>
</evidence>
<feature type="chain" id="PRO_5022699004" evidence="1">
    <location>
        <begin position="20"/>
        <end position="218"/>
    </location>
</feature>
<dbReference type="AlphaFoldDB" id="A0A5C6GNS5"/>
<keyword evidence="1" id="KW-0732">Signal</keyword>
<feature type="signal peptide" evidence="1">
    <location>
        <begin position="1"/>
        <end position="19"/>
    </location>
</feature>
<evidence type="ECO:0000256" key="1">
    <source>
        <dbReference type="SAM" id="SignalP"/>
    </source>
</evidence>
<proteinExistence type="predicted"/>
<name>A0A5C6GNS5_METRR</name>
<dbReference type="EMBL" id="SBHS01000002">
    <property type="protein sequence ID" value="TWU78473.1"/>
    <property type="molecule type" value="Genomic_DNA"/>
</dbReference>
<comment type="caution">
    <text evidence="2">The sequence shown here is derived from an EMBL/GenBank/DDBJ whole genome shotgun (WGS) entry which is preliminary data.</text>
</comment>
<dbReference type="Pfam" id="PF19287">
    <property type="entry name" value="DUF5910"/>
    <property type="match status" value="1"/>
</dbReference>
<gene>
    <name evidence="2" type="ORF">ED733_008936</name>
</gene>
<evidence type="ECO:0000313" key="2">
    <source>
        <dbReference type="EMBL" id="TWU78473.1"/>
    </source>
</evidence>
<dbReference type="Proteomes" id="UP000317257">
    <property type="component" value="Unassembled WGS sequence"/>
</dbReference>
<dbReference type="InterPro" id="IPR045564">
    <property type="entry name" value="DUF5910"/>
</dbReference>